<keyword evidence="2" id="KW-1185">Reference proteome</keyword>
<organism evidence="3">
    <name type="scientific">Haemonchus placei</name>
    <name type="common">Barber's pole worm</name>
    <dbReference type="NCBI Taxonomy" id="6290"/>
    <lineage>
        <taxon>Eukaryota</taxon>
        <taxon>Metazoa</taxon>
        <taxon>Ecdysozoa</taxon>
        <taxon>Nematoda</taxon>
        <taxon>Chromadorea</taxon>
        <taxon>Rhabditida</taxon>
        <taxon>Rhabditina</taxon>
        <taxon>Rhabditomorpha</taxon>
        <taxon>Strongyloidea</taxon>
        <taxon>Trichostrongylidae</taxon>
        <taxon>Haemonchus</taxon>
    </lineage>
</organism>
<reference evidence="3" key="1">
    <citation type="submission" date="2016-04" db="UniProtKB">
        <authorList>
            <consortium name="WormBaseParasite"/>
        </authorList>
    </citation>
    <scope>IDENTIFICATION</scope>
</reference>
<name>A0A0N4W8T9_HAEPC</name>
<dbReference type="AlphaFoldDB" id="A0A0N4W8T9"/>
<evidence type="ECO:0000313" key="2">
    <source>
        <dbReference type="Proteomes" id="UP000268014"/>
    </source>
</evidence>
<accession>A0A0N4W8T9</accession>
<dbReference type="EMBL" id="UZAF01016523">
    <property type="protein sequence ID" value="VDO29613.1"/>
    <property type="molecule type" value="Genomic_DNA"/>
</dbReference>
<dbReference type="Proteomes" id="UP000268014">
    <property type="component" value="Unassembled WGS sequence"/>
</dbReference>
<gene>
    <name evidence="1" type="ORF">HPLM_LOCUS6645</name>
</gene>
<dbReference type="WBParaSite" id="HPLM_0000665301-mRNA-1">
    <property type="protein sequence ID" value="HPLM_0000665301-mRNA-1"/>
    <property type="gene ID" value="HPLM_0000665301"/>
</dbReference>
<evidence type="ECO:0000313" key="3">
    <source>
        <dbReference type="WBParaSite" id="HPLM_0000665301-mRNA-1"/>
    </source>
</evidence>
<evidence type="ECO:0000313" key="1">
    <source>
        <dbReference type="EMBL" id="VDO29613.1"/>
    </source>
</evidence>
<sequence>MEGLLSDLYTTSLDGFVAITSASKMLPIFLEKGVRVDSKTYLKGVLEKEAWNETLWLNSSSALCLVTYSARRHDRLLCGEICSDEVRRSVRLLSSNIDIGMASRQDNPP</sequence>
<reference evidence="1 2" key="2">
    <citation type="submission" date="2018-11" db="EMBL/GenBank/DDBJ databases">
        <authorList>
            <consortium name="Pathogen Informatics"/>
        </authorList>
    </citation>
    <scope>NUCLEOTIDE SEQUENCE [LARGE SCALE GENOMIC DNA]</scope>
    <source>
        <strain evidence="1 2">MHpl1</strain>
    </source>
</reference>
<proteinExistence type="predicted"/>
<protein>
    <submittedName>
        <fullName evidence="3">Pentatricopeptide repeat-containing protein</fullName>
    </submittedName>
</protein>